<gene>
    <name evidence="1" type="ORF">TPAR_06060</name>
</gene>
<dbReference type="InterPro" id="IPR036188">
    <property type="entry name" value="FAD/NAD-bd_sf"/>
</dbReference>
<organism evidence="1 2">
    <name type="scientific">Tolypocladium paradoxum</name>
    <dbReference type="NCBI Taxonomy" id="94208"/>
    <lineage>
        <taxon>Eukaryota</taxon>
        <taxon>Fungi</taxon>
        <taxon>Dikarya</taxon>
        <taxon>Ascomycota</taxon>
        <taxon>Pezizomycotina</taxon>
        <taxon>Sordariomycetes</taxon>
        <taxon>Hypocreomycetidae</taxon>
        <taxon>Hypocreales</taxon>
        <taxon>Ophiocordycipitaceae</taxon>
        <taxon>Tolypocladium</taxon>
    </lineage>
</organism>
<dbReference type="Gene3D" id="3.50.50.60">
    <property type="entry name" value="FAD/NAD(P)-binding domain"/>
    <property type="match status" value="1"/>
</dbReference>
<keyword evidence="2" id="KW-1185">Reference proteome</keyword>
<dbReference type="Gene3D" id="3.30.70.1990">
    <property type="match status" value="1"/>
</dbReference>
<comment type="caution">
    <text evidence="1">The sequence shown here is derived from an EMBL/GenBank/DDBJ whole genome shotgun (WGS) entry which is preliminary data.</text>
</comment>
<protein>
    <submittedName>
        <fullName evidence="1">Beta-cyclopiazonate dehydrogenase</fullName>
    </submittedName>
</protein>
<dbReference type="EMBL" id="PKSG01000656">
    <property type="protein sequence ID" value="POR33755.1"/>
    <property type="molecule type" value="Genomic_DNA"/>
</dbReference>
<dbReference type="Gene3D" id="1.10.405.20">
    <property type="match status" value="1"/>
</dbReference>
<dbReference type="AlphaFoldDB" id="A0A2S4KU99"/>
<sequence>MRHIATITSIVCLVGSGETSSRLFDEASYAAEHVITRDVAILGGGATGTYAGVYLGDLNQSVVLIEKNDYLGGHTNTYIDPATGTPINFGVQFYHNDSVTQAFHKRLGIPLAGPSASANVSTLFVDFSKSVIVDNYTVPPIGPDYIDEFNKYPYLEDGFLLPDKLPEDLLLPWPEYIRKHNMTRSAHATFQAPGPAGNPLKRLSLYVFNFVNSVFMSELSGHIVHNANGDNGEIFRKAQADIGAANVLLSSTVIAGRRSRRGVTLVLSTPKGQKLVFAKQLVVAAPPKADNLAPLGLDRRETRILSQVGGYPFYAGVASNTGLPPGFSFNNVGADSEFQVQEPPCMVFISPAPVAPGLFYYTFSSLEPLTQAEVEAAAAGSIKKLQVALQANGSDTRAEPTFVAFADHSPFHLEQSAESIKNGFYKDMYGLQGYRNTWYTGALFVLGSSQLWNNTAVLLPDIVAAAKATR</sequence>
<dbReference type="SUPFAM" id="SSF51905">
    <property type="entry name" value="FAD/NAD(P)-binding domain"/>
    <property type="match status" value="1"/>
</dbReference>
<reference evidence="1 2" key="1">
    <citation type="submission" date="2018-01" db="EMBL/GenBank/DDBJ databases">
        <title>Harnessing the power of phylogenomics to disentangle the directionality and signatures of interkingdom host jumping in the parasitic fungal genus Tolypocladium.</title>
        <authorList>
            <person name="Quandt C.A."/>
            <person name="Patterson W."/>
            <person name="Spatafora J.W."/>
        </authorList>
    </citation>
    <scope>NUCLEOTIDE SEQUENCE [LARGE SCALE GENOMIC DNA]</scope>
    <source>
        <strain evidence="1 2">NRBC 100945</strain>
    </source>
</reference>
<dbReference type="Pfam" id="PF13450">
    <property type="entry name" value="NAD_binding_8"/>
    <property type="match status" value="1"/>
</dbReference>
<name>A0A2S4KU99_9HYPO</name>
<accession>A0A2S4KU99</accession>
<evidence type="ECO:0000313" key="2">
    <source>
        <dbReference type="Proteomes" id="UP000237481"/>
    </source>
</evidence>
<dbReference type="Proteomes" id="UP000237481">
    <property type="component" value="Unassembled WGS sequence"/>
</dbReference>
<proteinExistence type="predicted"/>
<dbReference type="OrthoDB" id="68575at2759"/>
<evidence type="ECO:0000313" key="1">
    <source>
        <dbReference type="EMBL" id="POR33755.1"/>
    </source>
</evidence>